<evidence type="ECO:0000313" key="1">
    <source>
        <dbReference type="EMBL" id="KAL3575290.1"/>
    </source>
</evidence>
<sequence>MVSSSCISLLDLASGDMMNFSQAPRALPRIMTVPGIISDIDGDGTNDGNSDAPSTVKKIIVSNFLPLNAQKDLKSGKWSFSFDEDSLLLQMKDGFSENTEVVYVGSLRVDVDTSEQEEVSQQLLEEFNCVPTFIPSEIYKNFYHGFCKHHLWPLFHYMLPMCPDHGNRFDRLLWQSYVSTNKIFADKVMEVINSEEDYVWVHDYHLMVLPTFLRKRFNRIKLGFFLHSPFPSSEIYRTLPVRDEILKALLNADLIGFHTFDYARHFLSCCSRMLGLNYESKRGHIGLEYFGRTVYIKILPVGIHMGRVESALNHPSSSIKVKEIQKQFKGKRLVVGVDDMDIFKGISYEPVVLIDRHVPFCEKTAYFALAECCIVNAVRDGMNLIPYKYIVCRQGTLKMDEALGVASGSRHTSSLVVSEFTGCSPSLSGAIRVNPWDIEAVANALNVAINMPDLEKQLRHEKHYRFVSSHDVAYWARSFMQDLTRACEDHYSKRCWGIGFGLNFRILSLSPSFRKLSNDYIISAYKRTSKRAIFLDYDGTVVAQTSIPKTPSPEVISVLNNLCSDPRNNVFIVSGRGKKSLSDWFAQCENLGIAAEHGYFMRLNKHDSVNMDWCRKDACSDDPFHFDVVGFS</sequence>
<gene>
    <name evidence="1" type="ORF">D5086_023391</name>
</gene>
<protein>
    <submittedName>
        <fullName evidence="1">Uncharacterized protein</fullName>
    </submittedName>
</protein>
<dbReference type="Proteomes" id="UP000309997">
    <property type="component" value="Unassembled WGS sequence"/>
</dbReference>
<comment type="caution">
    <text evidence="1">The sequence shown here is derived from an EMBL/GenBank/DDBJ whole genome shotgun (WGS) entry which is preliminary data.</text>
</comment>
<reference evidence="1 2" key="1">
    <citation type="journal article" date="2024" name="Plant Biotechnol. J.">
        <title>Genome and CRISPR/Cas9 system of a widespread forest tree (Populus alba) in the world.</title>
        <authorList>
            <person name="Liu Y.J."/>
            <person name="Jiang P.F."/>
            <person name="Han X.M."/>
            <person name="Li X.Y."/>
            <person name="Wang H.M."/>
            <person name="Wang Y.J."/>
            <person name="Wang X.X."/>
            <person name="Zeng Q.Y."/>
        </authorList>
    </citation>
    <scope>NUCLEOTIDE SEQUENCE [LARGE SCALE GENOMIC DNA]</scope>
    <source>
        <strain evidence="2">cv. PAL-ZL1</strain>
    </source>
</reference>
<keyword evidence="2" id="KW-1185">Reference proteome</keyword>
<proteinExistence type="predicted"/>
<evidence type="ECO:0000313" key="2">
    <source>
        <dbReference type="Proteomes" id="UP000309997"/>
    </source>
</evidence>
<name>A0ACC4BAB8_POPAL</name>
<dbReference type="EMBL" id="RCHU02000012">
    <property type="protein sequence ID" value="KAL3575290.1"/>
    <property type="molecule type" value="Genomic_DNA"/>
</dbReference>
<organism evidence="1 2">
    <name type="scientific">Populus alba</name>
    <name type="common">White poplar</name>
    <dbReference type="NCBI Taxonomy" id="43335"/>
    <lineage>
        <taxon>Eukaryota</taxon>
        <taxon>Viridiplantae</taxon>
        <taxon>Streptophyta</taxon>
        <taxon>Embryophyta</taxon>
        <taxon>Tracheophyta</taxon>
        <taxon>Spermatophyta</taxon>
        <taxon>Magnoliopsida</taxon>
        <taxon>eudicotyledons</taxon>
        <taxon>Gunneridae</taxon>
        <taxon>Pentapetalae</taxon>
        <taxon>rosids</taxon>
        <taxon>fabids</taxon>
        <taxon>Malpighiales</taxon>
        <taxon>Salicaceae</taxon>
        <taxon>Saliceae</taxon>
        <taxon>Populus</taxon>
    </lineage>
</organism>
<accession>A0ACC4BAB8</accession>